<evidence type="ECO:0000313" key="6">
    <source>
        <dbReference type="EMBL" id="TWI85575.1"/>
    </source>
</evidence>
<evidence type="ECO:0000256" key="1">
    <source>
        <dbReference type="ARBA" id="ARBA00004141"/>
    </source>
</evidence>
<feature type="transmembrane region" description="Helical" evidence="5">
    <location>
        <begin position="81"/>
        <end position="104"/>
    </location>
</feature>
<organism evidence="6 7">
    <name type="scientific">Lacibacter cauensis</name>
    <dbReference type="NCBI Taxonomy" id="510947"/>
    <lineage>
        <taxon>Bacteria</taxon>
        <taxon>Pseudomonadati</taxon>
        <taxon>Bacteroidota</taxon>
        <taxon>Chitinophagia</taxon>
        <taxon>Chitinophagales</taxon>
        <taxon>Chitinophagaceae</taxon>
        <taxon>Lacibacter</taxon>
    </lineage>
</organism>
<feature type="transmembrane region" description="Helical" evidence="5">
    <location>
        <begin position="54"/>
        <end position="75"/>
    </location>
</feature>
<evidence type="ECO:0000313" key="7">
    <source>
        <dbReference type="Proteomes" id="UP000316167"/>
    </source>
</evidence>
<feature type="transmembrane region" description="Helical" evidence="5">
    <location>
        <begin position="172"/>
        <end position="193"/>
    </location>
</feature>
<dbReference type="GO" id="GO:0016020">
    <property type="term" value="C:membrane"/>
    <property type="evidence" value="ECO:0007669"/>
    <property type="project" value="UniProtKB-SubCell"/>
</dbReference>
<dbReference type="InterPro" id="IPR038770">
    <property type="entry name" value="Na+/solute_symporter_sf"/>
</dbReference>
<gene>
    <name evidence="6" type="ORF">IQ13_0738</name>
</gene>
<accession>A0A562SWB6</accession>
<dbReference type="OrthoDB" id="9806785at2"/>
<dbReference type="InterPro" id="IPR004710">
    <property type="entry name" value="Bilac:Na_transpt"/>
</dbReference>
<feature type="transmembrane region" description="Helical" evidence="5">
    <location>
        <begin position="116"/>
        <end position="139"/>
    </location>
</feature>
<keyword evidence="3 5" id="KW-1133">Transmembrane helix</keyword>
<dbReference type="AlphaFoldDB" id="A0A562SWB6"/>
<evidence type="ECO:0000256" key="2">
    <source>
        <dbReference type="ARBA" id="ARBA00022692"/>
    </source>
</evidence>
<dbReference type="Gene3D" id="1.20.1530.20">
    <property type="match status" value="1"/>
</dbReference>
<feature type="transmembrane region" description="Helical" evidence="5">
    <location>
        <begin position="213"/>
        <end position="231"/>
    </location>
</feature>
<reference evidence="6 7" key="1">
    <citation type="journal article" date="2015" name="Stand. Genomic Sci.">
        <title>Genomic Encyclopedia of Bacterial and Archaeal Type Strains, Phase III: the genomes of soil and plant-associated and newly described type strains.</title>
        <authorList>
            <person name="Whitman W.B."/>
            <person name="Woyke T."/>
            <person name="Klenk H.P."/>
            <person name="Zhou Y."/>
            <person name="Lilburn T.G."/>
            <person name="Beck B.J."/>
            <person name="De Vos P."/>
            <person name="Vandamme P."/>
            <person name="Eisen J.A."/>
            <person name="Garrity G."/>
            <person name="Hugenholtz P."/>
            <person name="Kyrpides N.C."/>
        </authorList>
    </citation>
    <scope>NUCLEOTIDE SEQUENCE [LARGE SCALE GENOMIC DNA]</scope>
    <source>
        <strain evidence="6 7">CGMCC 1.7271</strain>
    </source>
</reference>
<dbReference type="PANTHER" id="PTHR10361:SF28">
    <property type="entry name" value="P3 PROTEIN-RELATED"/>
    <property type="match status" value="1"/>
</dbReference>
<comment type="caution">
    <text evidence="6">The sequence shown here is derived from an EMBL/GenBank/DDBJ whole genome shotgun (WGS) entry which is preliminary data.</text>
</comment>
<evidence type="ECO:0000256" key="4">
    <source>
        <dbReference type="ARBA" id="ARBA00023136"/>
    </source>
</evidence>
<protein>
    <submittedName>
        <fullName evidence="6">BASS family bile acid:Na+ symporter</fullName>
    </submittedName>
</protein>
<keyword evidence="2 5" id="KW-0812">Transmembrane</keyword>
<name>A0A562SWB6_9BACT</name>
<keyword evidence="4 5" id="KW-0472">Membrane</keyword>
<dbReference type="PANTHER" id="PTHR10361">
    <property type="entry name" value="SODIUM-BILE ACID COTRANSPORTER"/>
    <property type="match status" value="1"/>
</dbReference>
<dbReference type="EMBL" id="VLLE01000002">
    <property type="protein sequence ID" value="TWI85575.1"/>
    <property type="molecule type" value="Genomic_DNA"/>
</dbReference>
<feature type="transmembrane region" description="Helical" evidence="5">
    <location>
        <begin position="30"/>
        <end position="47"/>
    </location>
</feature>
<sequence length="372" mass="39897">MSKKSIAFFVLSAVLLVAAAIFWLTDNINAAGWSLALFFVAVSFAFRENSLLKGLSFTAIIFSSVTVAMFHPYYFTTWGSFALSSAIIPLIQLLMFGMGSSMSMNDFAAVVKSPKGVIIGVASQFVIMPLLGFALSHTGNFPPEIAAGIILIGCSPSGLASNVMAYLSKANLALSITITSITTLIAPFVTPLLMKLFAGALIEIDVLKMMWDIFKMIIIPIGAGLVFNKLLKGKIQWLDNAMPSISMFAITAIVTIITASGRDNLLKIGLLLIGIALVHNLFGYLLGYWSGRLFKLNEKDCRTIAIEVGMQNAGLASGLAKELGKIATIGLAAAVFGPLMNITGSALASWWHNRIPVDQANNNDTNNHSYKN</sequence>
<evidence type="ECO:0000256" key="5">
    <source>
        <dbReference type="SAM" id="Phobius"/>
    </source>
</evidence>
<feature type="transmembrane region" description="Helical" evidence="5">
    <location>
        <begin position="243"/>
        <end position="262"/>
    </location>
</feature>
<feature type="transmembrane region" description="Helical" evidence="5">
    <location>
        <begin position="145"/>
        <end position="165"/>
    </location>
</feature>
<dbReference type="InterPro" id="IPR002657">
    <property type="entry name" value="BilAc:Na_symport/Acr3"/>
</dbReference>
<feature type="transmembrane region" description="Helical" evidence="5">
    <location>
        <begin position="268"/>
        <end position="289"/>
    </location>
</feature>
<evidence type="ECO:0000256" key="3">
    <source>
        <dbReference type="ARBA" id="ARBA00022989"/>
    </source>
</evidence>
<comment type="subcellular location">
    <subcellularLocation>
        <location evidence="1">Membrane</location>
        <topology evidence="1">Multi-pass membrane protein</topology>
    </subcellularLocation>
</comment>
<dbReference type="Proteomes" id="UP000316167">
    <property type="component" value="Unassembled WGS sequence"/>
</dbReference>
<keyword evidence="7" id="KW-1185">Reference proteome</keyword>
<dbReference type="Pfam" id="PF01758">
    <property type="entry name" value="SBF"/>
    <property type="match status" value="1"/>
</dbReference>
<dbReference type="RefSeq" id="WP_144884592.1">
    <property type="nucleotide sequence ID" value="NZ_VLLE01000002.1"/>
</dbReference>
<proteinExistence type="predicted"/>